<evidence type="ECO:0000256" key="1">
    <source>
        <dbReference type="SAM" id="MobiDB-lite"/>
    </source>
</evidence>
<dbReference type="EMBL" id="CAKXZS010000012">
    <property type="protein sequence ID" value="CAH2398304.1"/>
    <property type="molecule type" value="Genomic_DNA"/>
</dbReference>
<feature type="region of interest" description="Disordered" evidence="1">
    <location>
        <begin position="21"/>
        <end position="44"/>
    </location>
</feature>
<comment type="caution">
    <text evidence="2">The sequence shown here is derived from an EMBL/GenBank/DDBJ whole genome shotgun (WGS) entry which is preliminary data.</text>
</comment>
<sequence length="44" mass="4884">MVGKIVDENFPLPVTVRGEDAGRQVRGSANVSKRNHTRNSDKFT</sequence>
<organism evidence="2 3">
    <name type="scientific">Mesorhizobium ventifaucium</name>
    <dbReference type="NCBI Taxonomy" id="666020"/>
    <lineage>
        <taxon>Bacteria</taxon>
        <taxon>Pseudomonadati</taxon>
        <taxon>Pseudomonadota</taxon>
        <taxon>Alphaproteobacteria</taxon>
        <taxon>Hyphomicrobiales</taxon>
        <taxon>Phyllobacteriaceae</taxon>
        <taxon>Mesorhizobium</taxon>
    </lineage>
</organism>
<protein>
    <submittedName>
        <fullName evidence="2">Uncharacterized protein</fullName>
    </submittedName>
</protein>
<reference evidence="2" key="1">
    <citation type="submission" date="2022-03" db="EMBL/GenBank/DDBJ databases">
        <authorList>
            <person name="Brunel B."/>
        </authorList>
    </citation>
    <scope>NUCLEOTIDE SEQUENCE</scope>
    <source>
        <strain evidence="2">STM4922sample</strain>
    </source>
</reference>
<evidence type="ECO:0000313" key="2">
    <source>
        <dbReference type="EMBL" id="CAH2398304.1"/>
    </source>
</evidence>
<keyword evidence="3" id="KW-1185">Reference proteome</keyword>
<evidence type="ECO:0000313" key="3">
    <source>
        <dbReference type="Proteomes" id="UP001152604"/>
    </source>
</evidence>
<gene>
    <name evidence="2" type="ORF">MES4922_20029</name>
</gene>
<dbReference type="Proteomes" id="UP001152604">
    <property type="component" value="Unassembled WGS sequence"/>
</dbReference>
<proteinExistence type="predicted"/>
<name>A0ABN8JL09_9HYPH</name>
<accession>A0ABN8JL09</accession>